<dbReference type="eggNOG" id="COG2606">
    <property type="taxonomic scope" value="Bacteria"/>
</dbReference>
<evidence type="ECO:0000259" key="2">
    <source>
        <dbReference type="Pfam" id="PF04073"/>
    </source>
</evidence>
<name>G9WJH1_9LACO</name>
<dbReference type="GO" id="GO:0006412">
    <property type="term" value="P:translation"/>
    <property type="evidence" value="ECO:0007669"/>
    <property type="project" value="UniProtKB-KW"/>
</dbReference>
<protein>
    <submittedName>
        <fullName evidence="3">Prolyl-tRNA editing protein</fullName>
    </submittedName>
</protein>
<dbReference type="EMBL" id="AFVZ01000001">
    <property type="protein sequence ID" value="EHN59016.1"/>
    <property type="molecule type" value="Genomic_DNA"/>
</dbReference>
<dbReference type="HOGENOM" id="CLU_094875_0_3_9"/>
<evidence type="ECO:0000313" key="4">
    <source>
        <dbReference type="Proteomes" id="UP000004959"/>
    </source>
</evidence>
<dbReference type="AlphaFoldDB" id="G9WJH1"/>
<dbReference type="PATRIC" id="fig|1045004.4.peg.913"/>
<dbReference type="PANTHER" id="PTHR30411:SF1">
    <property type="entry name" value="CYTOPLASMIC PROTEIN"/>
    <property type="match status" value="1"/>
</dbReference>
<dbReference type="RefSeq" id="WP_007745690.1">
    <property type="nucleotide sequence ID" value="NZ_CM001398.1"/>
</dbReference>
<keyword evidence="4" id="KW-1185">Reference proteome</keyword>
<dbReference type="SUPFAM" id="SSF55826">
    <property type="entry name" value="YbaK/ProRS associated domain"/>
    <property type="match status" value="1"/>
</dbReference>
<accession>G9WJH1</accession>
<organism evidence="3 4">
    <name type="scientific">Oenococcus kitaharae DSM 17330</name>
    <dbReference type="NCBI Taxonomy" id="1045004"/>
    <lineage>
        <taxon>Bacteria</taxon>
        <taxon>Bacillati</taxon>
        <taxon>Bacillota</taxon>
        <taxon>Bacilli</taxon>
        <taxon>Lactobacillales</taxon>
        <taxon>Lactobacillaceae</taxon>
        <taxon>Oenococcus</taxon>
    </lineage>
</organism>
<dbReference type="GO" id="GO:0002161">
    <property type="term" value="F:aminoacyl-tRNA deacylase activity"/>
    <property type="evidence" value="ECO:0007669"/>
    <property type="project" value="InterPro"/>
</dbReference>
<dbReference type="PANTHER" id="PTHR30411">
    <property type="entry name" value="CYTOPLASMIC PROTEIN"/>
    <property type="match status" value="1"/>
</dbReference>
<proteinExistence type="predicted"/>
<comment type="caution">
    <text evidence="3">The sequence shown here is derived from an EMBL/GenBank/DDBJ whole genome shotgun (WGS) entry which is preliminary data.</text>
</comment>
<gene>
    <name evidence="3" type="ORF">OKIT_0911</name>
</gene>
<dbReference type="Pfam" id="PF04073">
    <property type="entry name" value="tRNA_edit"/>
    <property type="match status" value="1"/>
</dbReference>
<dbReference type="STRING" id="336988.NT96_03065"/>
<feature type="domain" description="YbaK/aminoacyl-tRNA synthetase-associated" evidence="2">
    <location>
        <begin position="24"/>
        <end position="141"/>
    </location>
</feature>
<dbReference type="InterPro" id="IPR036754">
    <property type="entry name" value="YbaK/aa-tRNA-synt-asso_dom_sf"/>
</dbReference>
<dbReference type="InterPro" id="IPR007214">
    <property type="entry name" value="YbaK/aa-tRNA-synth-assoc-dom"/>
</dbReference>
<reference evidence="3 4" key="1">
    <citation type="journal article" date="2012" name="PLoS ONE">
        <title>Functional divergence in the genus oenococcus as predicted by genome sequencing of the newly-described species, Oenococcus kitaharae.</title>
        <authorList>
            <person name="Borneman A.R."/>
            <person name="McCarthy J.M."/>
            <person name="Chambers P.J."/>
            <person name="Bartowsky E.J."/>
        </authorList>
    </citation>
    <scope>NUCLEOTIDE SEQUENCE [LARGE SCALE GENOMIC DNA]</scope>
    <source>
        <strain evidence="4">DSM17330</strain>
    </source>
</reference>
<sequence length="159" mass="17561">MSYQTAKQYFDQLGLAERVTHLDESSATVLEAAQALNCEPAHIAKTLSFLVNEQPILVVMAGDTKVDNHKFKTEFRQRPRMMPGAQVEDAIGHAPGGVCPFVTKPGVKIFLDASLKRFATIYPGGGDDHSAVKLSLDELEKYIDVERWVDVCKGWLVNA</sequence>
<dbReference type="Gene3D" id="3.90.960.10">
    <property type="entry name" value="YbaK/aminoacyl-tRNA synthetase-associated domain"/>
    <property type="match status" value="1"/>
</dbReference>
<dbReference type="OrthoDB" id="9798760at2"/>
<dbReference type="Proteomes" id="UP000004959">
    <property type="component" value="Chromosome"/>
</dbReference>
<dbReference type="CDD" id="cd04333">
    <property type="entry name" value="ProX_deacylase"/>
    <property type="match status" value="1"/>
</dbReference>
<evidence type="ECO:0000256" key="1">
    <source>
        <dbReference type="ARBA" id="ARBA00022917"/>
    </source>
</evidence>
<keyword evidence="1" id="KW-0648">Protein biosynthesis</keyword>
<evidence type="ECO:0000313" key="3">
    <source>
        <dbReference type="EMBL" id="EHN59016.1"/>
    </source>
</evidence>